<organism evidence="5 6">
    <name type="scientific">Arthrobotrys conoides</name>
    <dbReference type="NCBI Taxonomy" id="74498"/>
    <lineage>
        <taxon>Eukaryota</taxon>
        <taxon>Fungi</taxon>
        <taxon>Dikarya</taxon>
        <taxon>Ascomycota</taxon>
        <taxon>Pezizomycotina</taxon>
        <taxon>Orbiliomycetes</taxon>
        <taxon>Orbiliales</taxon>
        <taxon>Orbiliaceae</taxon>
        <taxon>Arthrobotrys</taxon>
    </lineage>
</organism>
<dbReference type="PROSITE" id="PS50822">
    <property type="entry name" value="PIWI"/>
    <property type="match status" value="1"/>
</dbReference>
<dbReference type="PANTHER" id="PTHR22891">
    <property type="entry name" value="EUKARYOTIC TRANSLATION INITIATION FACTOR 2C"/>
    <property type="match status" value="1"/>
</dbReference>
<dbReference type="SMART" id="SM01163">
    <property type="entry name" value="DUF1785"/>
    <property type="match status" value="1"/>
</dbReference>
<dbReference type="GO" id="GO:0003723">
    <property type="term" value="F:RNA binding"/>
    <property type="evidence" value="ECO:0007669"/>
    <property type="project" value="InterPro"/>
</dbReference>
<dbReference type="AlphaFoldDB" id="A0AAN8N9B6"/>
<dbReference type="PROSITE" id="PS50821">
    <property type="entry name" value="PAZ"/>
    <property type="match status" value="1"/>
</dbReference>
<feature type="compositionally biased region" description="Polar residues" evidence="2">
    <location>
        <begin position="855"/>
        <end position="865"/>
    </location>
</feature>
<keyword evidence="6" id="KW-1185">Reference proteome</keyword>
<dbReference type="Pfam" id="PF16486">
    <property type="entry name" value="ArgoN"/>
    <property type="match status" value="1"/>
</dbReference>
<dbReference type="CDD" id="cd02846">
    <property type="entry name" value="PAZ_argonaute_like"/>
    <property type="match status" value="1"/>
</dbReference>
<dbReference type="Gene3D" id="2.170.260.10">
    <property type="entry name" value="paz domain"/>
    <property type="match status" value="1"/>
</dbReference>
<dbReference type="InterPro" id="IPR036085">
    <property type="entry name" value="PAZ_dom_sf"/>
</dbReference>
<name>A0AAN8N9B6_9PEZI</name>
<dbReference type="SUPFAM" id="SSF53098">
    <property type="entry name" value="Ribonuclease H-like"/>
    <property type="match status" value="1"/>
</dbReference>
<proteinExistence type="inferred from homology"/>
<dbReference type="InterPro" id="IPR036397">
    <property type="entry name" value="RNaseH_sf"/>
</dbReference>
<feature type="domain" description="PAZ" evidence="3">
    <location>
        <begin position="243"/>
        <end position="364"/>
    </location>
</feature>
<dbReference type="SUPFAM" id="SSF101690">
    <property type="entry name" value="PAZ domain"/>
    <property type="match status" value="1"/>
</dbReference>
<dbReference type="Pfam" id="PF02170">
    <property type="entry name" value="PAZ"/>
    <property type="match status" value="1"/>
</dbReference>
<feature type="region of interest" description="Disordered" evidence="2">
    <location>
        <begin position="848"/>
        <end position="877"/>
    </location>
</feature>
<dbReference type="InterPro" id="IPR003165">
    <property type="entry name" value="Piwi"/>
</dbReference>
<dbReference type="InterPro" id="IPR032472">
    <property type="entry name" value="ArgoL2"/>
</dbReference>
<evidence type="ECO:0000313" key="6">
    <source>
        <dbReference type="Proteomes" id="UP001307849"/>
    </source>
</evidence>
<comment type="caution">
    <text evidence="5">The sequence shown here is derived from an EMBL/GenBank/DDBJ whole genome shotgun (WGS) entry which is preliminary data.</text>
</comment>
<comment type="similarity">
    <text evidence="1">Belongs to the argonaute family.</text>
</comment>
<dbReference type="EMBL" id="JAVHJM010000003">
    <property type="protein sequence ID" value="KAK6516550.1"/>
    <property type="molecule type" value="Genomic_DNA"/>
</dbReference>
<dbReference type="InterPro" id="IPR014811">
    <property type="entry name" value="ArgoL1"/>
</dbReference>
<dbReference type="Pfam" id="PF16487">
    <property type="entry name" value="ArgoMid"/>
    <property type="match status" value="1"/>
</dbReference>
<dbReference type="Pfam" id="PF08699">
    <property type="entry name" value="ArgoL1"/>
    <property type="match status" value="1"/>
</dbReference>
<dbReference type="Gene3D" id="3.30.420.10">
    <property type="entry name" value="Ribonuclease H-like superfamily/Ribonuclease H"/>
    <property type="match status" value="1"/>
</dbReference>
<evidence type="ECO:0000259" key="4">
    <source>
        <dbReference type="PROSITE" id="PS50822"/>
    </source>
</evidence>
<dbReference type="SMART" id="SM00949">
    <property type="entry name" value="PAZ"/>
    <property type="match status" value="1"/>
</dbReference>
<protein>
    <recommendedName>
        <fullName evidence="7">Piwi-domain-containing protein</fullName>
    </recommendedName>
</protein>
<evidence type="ECO:0000313" key="5">
    <source>
        <dbReference type="EMBL" id="KAK6516550.1"/>
    </source>
</evidence>
<accession>A0AAN8N9B6</accession>
<evidence type="ECO:0000256" key="1">
    <source>
        <dbReference type="RuleBase" id="RU361178"/>
    </source>
</evidence>
<evidence type="ECO:0000256" key="2">
    <source>
        <dbReference type="SAM" id="MobiDB-lite"/>
    </source>
</evidence>
<dbReference type="Pfam" id="PF16488">
    <property type="entry name" value="ArgoL2"/>
    <property type="match status" value="1"/>
</dbReference>
<dbReference type="InterPro" id="IPR045246">
    <property type="entry name" value="Piwi_ago-like"/>
</dbReference>
<evidence type="ECO:0008006" key="7">
    <source>
        <dbReference type="Google" id="ProtNLM"/>
    </source>
</evidence>
<feature type="domain" description="Piwi" evidence="4">
    <location>
        <begin position="539"/>
        <end position="837"/>
    </location>
</feature>
<evidence type="ECO:0000259" key="3">
    <source>
        <dbReference type="PROSITE" id="PS50821"/>
    </source>
</evidence>
<sequence>MPATSHTPTGAPKAVLPEKFSMGFEGTSLYPRVGYGKRGKVAKVFCNSYRVSSFPTATIYQYDVQITGKGDEKRATLRKVWYSRCMQTHFGAATDALLYDGNRLAWSIIPLPFGEELNIIIDLDDENPGDQRPRRGAENKFRVRIRKTSRVPLQCTEAYVNGKYKMDNDVLVGFNFLDHLLRETPAKHFITIKRSFFKKAGAQRLDGGVEAWKGIFQSIRPAEGNLLTVNVDVAAAVFWSEGTVLQCVQNLLKLGTPEDLITKLRTDHGKRELKRVKKVQFYTKHRGTDKERQKKFTIEGFTKNSAREEMFDVRDRESGMVSRLSIETYYYKHYNIRLRYPQLPLIQTRKKNILFPMELSFVAEGQRYPYKLDDKQTADMIRFTVQRPNVRLETIRSNVNELNWRDDPILRHYGMKISPNMITTQARILDAPKIAYGTGSKDGNFNPRDGRWDLRGKKFARTTTLKSWAIGIAAQPRRVPLEVVKNFVRQFILAFVQHGGTVETKEPPILYLDPNKDMATSCQELFVTAGNVTRAKPQIVFFILTAKSAHPYNDIKAACETHVGIVSQCLQSKHVEQAKAQYCSNVCMKVNAKLGGTTVYLDKTSHPFFGQEPTMYIGADVSHGGAFGSGGMKSASFASMVGSIDVQGARYSAICNTNGHRVECITTPNIMRFLPTLLKNYRRSTNQIPRRIIYFRDGVSEGEYSKIIEYEVADIKRAAKSLDPNFEPRMTVIICTKRHHSRFFPVDKSASDRNGNIVPGTIVDRDVTHVTDFDFFLCSHSAIQGTARATRYTVIMDENKLEVDRIQGLIYNFCYTYMRATNSVSLVPPVYYAHLASQRARAHEIGANDKEKQQAMETTPSGTQKEGSRLPLTNLPSEDIRPLVGDVVTQMWYI</sequence>
<dbReference type="Gene3D" id="3.40.50.2300">
    <property type="match status" value="1"/>
</dbReference>
<dbReference type="InterPro" id="IPR032474">
    <property type="entry name" value="Argonaute_N"/>
</dbReference>
<dbReference type="SMART" id="SM00950">
    <property type="entry name" value="Piwi"/>
    <property type="match status" value="1"/>
</dbReference>
<dbReference type="CDD" id="cd04657">
    <property type="entry name" value="Piwi_ago-like"/>
    <property type="match status" value="1"/>
</dbReference>
<gene>
    <name evidence="5" type="ORF">TWF506_006455</name>
</gene>
<dbReference type="InterPro" id="IPR003100">
    <property type="entry name" value="PAZ_dom"/>
</dbReference>
<dbReference type="InterPro" id="IPR032473">
    <property type="entry name" value="Argonaute_Mid_dom"/>
</dbReference>
<dbReference type="Pfam" id="PF02171">
    <property type="entry name" value="Piwi"/>
    <property type="match status" value="1"/>
</dbReference>
<dbReference type="Proteomes" id="UP001307849">
    <property type="component" value="Unassembled WGS sequence"/>
</dbReference>
<dbReference type="InterPro" id="IPR012337">
    <property type="entry name" value="RNaseH-like_sf"/>
</dbReference>
<reference evidence="5 6" key="1">
    <citation type="submission" date="2019-10" db="EMBL/GenBank/DDBJ databases">
        <authorList>
            <person name="Palmer J.M."/>
        </authorList>
    </citation>
    <scope>NUCLEOTIDE SEQUENCE [LARGE SCALE GENOMIC DNA]</scope>
    <source>
        <strain evidence="5 6">TWF506</strain>
    </source>
</reference>